<feature type="region of interest" description="Disordered" evidence="1">
    <location>
        <begin position="45"/>
        <end position="78"/>
    </location>
</feature>
<dbReference type="RefSeq" id="WP_329510445.1">
    <property type="nucleotide sequence ID" value="NZ_BAAAYZ010000007.1"/>
</dbReference>
<accession>A0ABU7FQ25</accession>
<evidence type="ECO:0000313" key="3">
    <source>
        <dbReference type="EMBL" id="MED7826045.1"/>
    </source>
</evidence>
<reference evidence="3" key="1">
    <citation type="submission" date="2024-01" db="EMBL/GenBank/DDBJ databases">
        <title>First draft genome sequence data of TA4-1, the type strain of Gram-positive actinobacterium Streptomyces chiangmaiensis.</title>
        <authorList>
            <person name="Yasawong M."/>
            <person name="Nantapong N."/>
        </authorList>
    </citation>
    <scope>NUCLEOTIDE SEQUENCE</scope>
    <source>
        <strain evidence="3">TA4-1</strain>
    </source>
</reference>
<dbReference type="EMBL" id="JAYWVC010000135">
    <property type="protein sequence ID" value="MED7826045.1"/>
    <property type="molecule type" value="Genomic_DNA"/>
</dbReference>
<organism evidence="3 4">
    <name type="scientific">Streptomyces chiangmaiensis</name>
    <dbReference type="NCBI Taxonomy" id="766497"/>
    <lineage>
        <taxon>Bacteria</taxon>
        <taxon>Bacillati</taxon>
        <taxon>Actinomycetota</taxon>
        <taxon>Actinomycetes</taxon>
        <taxon>Kitasatosporales</taxon>
        <taxon>Streptomycetaceae</taxon>
        <taxon>Streptomyces</taxon>
    </lineage>
</organism>
<evidence type="ECO:0000256" key="1">
    <source>
        <dbReference type="SAM" id="MobiDB-lite"/>
    </source>
</evidence>
<protein>
    <submittedName>
        <fullName evidence="3">Uncharacterized protein</fullName>
    </submittedName>
</protein>
<sequence length="354" mass="38596">MLQAVGQHVARHGISVLLTSPGAADLSWQSLLDCRIVRSIEERSEREMRATGRRRDIADRPTYTDLASHPVDPPADPGTPHRLELVREGSLEEVACEGCEAGRRTCARCTGNGRLTCDRFVPCDGCGGGIDACWECDGTGRPRRRGRRTDPRPVDGPQRARCSRCHRADAACPKCLGKGRMDCSVCRATGFVECSACRGAGRVRHTECAGTGLFTTWTGAVISHTPDARKVEEPAPLYIRPATDGAGDWRRTILTSATDKLPDDLEPAHRAMIDRHLAVSKNEVGRRVTIRHLPLARVTAHADPDRVYFAFPSSTGIKVLERPSKQRVVRFSAIASTTIAVAVLLLLLVVVVLN</sequence>
<evidence type="ECO:0000256" key="2">
    <source>
        <dbReference type="SAM" id="Phobius"/>
    </source>
</evidence>
<evidence type="ECO:0000313" key="4">
    <source>
        <dbReference type="Proteomes" id="UP001333996"/>
    </source>
</evidence>
<keyword evidence="4" id="KW-1185">Reference proteome</keyword>
<name>A0ABU7FQ25_9ACTN</name>
<keyword evidence="2" id="KW-1133">Transmembrane helix</keyword>
<comment type="caution">
    <text evidence="3">The sequence shown here is derived from an EMBL/GenBank/DDBJ whole genome shotgun (WGS) entry which is preliminary data.</text>
</comment>
<feature type="compositionally biased region" description="Basic and acidic residues" evidence="1">
    <location>
        <begin position="45"/>
        <end position="59"/>
    </location>
</feature>
<dbReference type="Proteomes" id="UP001333996">
    <property type="component" value="Unassembled WGS sequence"/>
</dbReference>
<keyword evidence="2" id="KW-0472">Membrane</keyword>
<proteinExistence type="predicted"/>
<feature type="transmembrane region" description="Helical" evidence="2">
    <location>
        <begin position="328"/>
        <end position="353"/>
    </location>
</feature>
<keyword evidence="2" id="KW-0812">Transmembrane</keyword>
<gene>
    <name evidence="3" type="ORF">VXC91_29770</name>
</gene>